<reference evidence="2 3" key="1">
    <citation type="journal article" date="2019" name="Sci. Rep.">
        <title>A high-quality genome of Eragrostis curvula grass provides insights into Poaceae evolution and supports new strategies to enhance forage quality.</title>
        <authorList>
            <person name="Carballo J."/>
            <person name="Santos B.A.C.M."/>
            <person name="Zappacosta D."/>
            <person name="Garbus I."/>
            <person name="Selva J.P."/>
            <person name="Gallo C.A."/>
            <person name="Diaz A."/>
            <person name="Albertini E."/>
            <person name="Caccamo M."/>
            <person name="Echenique V."/>
        </authorList>
    </citation>
    <scope>NUCLEOTIDE SEQUENCE [LARGE SCALE GENOMIC DNA]</scope>
    <source>
        <strain evidence="3">cv. Victoria</strain>
        <tissue evidence="2">Leaf</tissue>
    </source>
</reference>
<keyword evidence="3" id="KW-1185">Reference proteome</keyword>
<evidence type="ECO:0000256" key="1">
    <source>
        <dbReference type="SAM" id="MobiDB-lite"/>
    </source>
</evidence>
<name>A0A5J9WLT6_9POAL</name>
<feature type="non-terminal residue" evidence="2">
    <location>
        <position position="1"/>
    </location>
</feature>
<dbReference type="Gramene" id="TVU49159">
    <property type="protein sequence ID" value="TVU49159"/>
    <property type="gene ID" value="EJB05_00453"/>
</dbReference>
<dbReference type="PANTHER" id="PTHR34835">
    <property type="entry name" value="OS07G0283600 PROTEIN-RELATED"/>
    <property type="match status" value="1"/>
</dbReference>
<accession>A0A5J9WLT6</accession>
<feature type="non-terminal residue" evidence="2">
    <location>
        <position position="430"/>
    </location>
</feature>
<feature type="compositionally biased region" description="Polar residues" evidence="1">
    <location>
        <begin position="387"/>
        <end position="402"/>
    </location>
</feature>
<dbReference type="Proteomes" id="UP000324897">
    <property type="component" value="Chromosome 6"/>
</dbReference>
<feature type="region of interest" description="Disordered" evidence="1">
    <location>
        <begin position="387"/>
        <end position="430"/>
    </location>
</feature>
<evidence type="ECO:0008006" key="4">
    <source>
        <dbReference type="Google" id="ProtNLM"/>
    </source>
</evidence>
<comment type="caution">
    <text evidence="2">The sequence shown here is derived from an EMBL/GenBank/DDBJ whole genome shotgun (WGS) entry which is preliminary data.</text>
</comment>
<dbReference type="PANTHER" id="PTHR34835:SF60">
    <property type="entry name" value="OS10G0490300 PROTEIN"/>
    <property type="match status" value="1"/>
</dbReference>
<protein>
    <recommendedName>
        <fullName evidence="4">Aminotransferase-like plant mobile domain-containing protein</fullName>
    </recommendedName>
</protein>
<gene>
    <name evidence="2" type="ORF">EJB05_00453</name>
</gene>
<sequence>MSKQPKNQNVKNKKNDGFTRFSVTYYSTVIEGLSEQRKEVIKSYGFGSLLNFDKCFVPKKFALWVVKLLNYKSGDIIVNNQVMSFTPEIVHNILDIPLNGDPFPHDPTAGKEWLLNKFGKTSLPPVKYFGNKLLSEEYMPDEDVFVCFILVSLSCFLCPNSSLTPSVKYLGIFEDVKNCHKYNWCKFVLEWLFEHIKNFCKSVAVLGKNKPSIGGCLYMLAVFYLDCVNFGSRQLPPAIPRTLVWKRNLITKYSELDESSDGVYGLRPLLDLTRTCYSKHSVSMHNGSSSLCLNNEFNRQLDVNSGCNLPDSLKLKICKLLDDNSINSSLSVQMNVSSLSALSDEMRASFSVLLEHAYAVDLRTQNVILKLLKLLCDAVPNDFTNNTQADVRATQSVSNGENPPSRHMSEDNNEDNAVPDLPSHRYTPLS</sequence>
<evidence type="ECO:0000313" key="3">
    <source>
        <dbReference type="Proteomes" id="UP000324897"/>
    </source>
</evidence>
<evidence type="ECO:0000313" key="2">
    <source>
        <dbReference type="EMBL" id="TVU49159.1"/>
    </source>
</evidence>
<dbReference type="AlphaFoldDB" id="A0A5J9WLT6"/>
<organism evidence="2 3">
    <name type="scientific">Eragrostis curvula</name>
    <name type="common">weeping love grass</name>
    <dbReference type="NCBI Taxonomy" id="38414"/>
    <lineage>
        <taxon>Eukaryota</taxon>
        <taxon>Viridiplantae</taxon>
        <taxon>Streptophyta</taxon>
        <taxon>Embryophyta</taxon>
        <taxon>Tracheophyta</taxon>
        <taxon>Spermatophyta</taxon>
        <taxon>Magnoliopsida</taxon>
        <taxon>Liliopsida</taxon>
        <taxon>Poales</taxon>
        <taxon>Poaceae</taxon>
        <taxon>PACMAD clade</taxon>
        <taxon>Chloridoideae</taxon>
        <taxon>Eragrostideae</taxon>
        <taxon>Eragrostidinae</taxon>
        <taxon>Eragrostis</taxon>
    </lineage>
</organism>
<proteinExistence type="predicted"/>
<dbReference type="OrthoDB" id="695450at2759"/>
<dbReference type="EMBL" id="RWGY01000002">
    <property type="protein sequence ID" value="TVU49159.1"/>
    <property type="molecule type" value="Genomic_DNA"/>
</dbReference>